<dbReference type="CDD" id="cd09279">
    <property type="entry name" value="RNase_HI_like"/>
    <property type="match status" value="1"/>
</dbReference>
<dbReference type="PANTHER" id="PTHR48475">
    <property type="entry name" value="RIBONUCLEASE H"/>
    <property type="match status" value="1"/>
</dbReference>
<dbReference type="Gene3D" id="1.10.340.70">
    <property type="match status" value="1"/>
</dbReference>
<dbReference type="InterPro" id="IPR001584">
    <property type="entry name" value="Integrase_cat-core"/>
</dbReference>
<evidence type="ECO:0000313" key="3">
    <source>
        <dbReference type="EMBL" id="CAD39751.2"/>
    </source>
</evidence>
<dbReference type="GO" id="GO:0003676">
    <property type="term" value="F:nucleic acid binding"/>
    <property type="evidence" value="ECO:0007669"/>
    <property type="project" value="InterPro"/>
</dbReference>
<protein>
    <submittedName>
        <fullName evidence="3">OSJNBa0059D20.19 protein</fullName>
    </submittedName>
    <submittedName>
        <fullName evidence="4">OSJNBb0033G08.2 protein</fullName>
    </submittedName>
</protein>
<dbReference type="SUPFAM" id="SSF53098">
    <property type="entry name" value="Ribonuclease H-like"/>
    <property type="match status" value="2"/>
</dbReference>
<dbReference type="EMBL" id="AL606989">
    <property type="protein sequence ID" value="CAE01986.1"/>
    <property type="molecule type" value="Genomic_DNA"/>
</dbReference>
<dbReference type="PANTHER" id="PTHR48475:SF2">
    <property type="entry name" value="RIBONUCLEASE H"/>
    <property type="match status" value="1"/>
</dbReference>
<gene>
    <name evidence="3" type="ORF">OSJNBa0059D20.19</name>
    <name evidence="4" type="ORF">OSJNBb0033G08.2</name>
</gene>
<reference evidence="5" key="2">
    <citation type="journal article" date="2005" name="Nature">
        <title>The map-based sequence of the rice genome.</title>
        <authorList>
            <consortium name="International rice genome sequencing project (IRGSP)"/>
            <person name="Matsumoto T."/>
            <person name="Wu J."/>
            <person name="Kanamori H."/>
            <person name="Katayose Y."/>
            <person name="Fujisawa M."/>
            <person name="Namiki N."/>
            <person name="Mizuno H."/>
            <person name="Yamamoto K."/>
            <person name="Antonio B.A."/>
            <person name="Baba T."/>
            <person name="Sakata K."/>
            <person name="Nagamura Y."/>
            <person name="Aoki H."/>
            <person name="Arikawa K."/>
            <person name="Arita K."/>
            <person name="Bito T."/>
            <person name="Chiden Y."/>
            <person name="Fujitsuka N."/>
            <person name="Fukunaka R."/>
            <person name="Hamada M."/>
            <person name="Harada C."/>
            <person name="Hayashi A."/>
            <person name="Hijishita S."/>
            <person name="Honda M."/>
            <person name="Hosokawa S."/>
            <person name="Ichikawa Y."/>
            <person name="Idonuma A."/>
            <person name="Iijima M."/>
            <person name="Ikeda M."/>
            <person name="Ikeno M."/>
            <person name="Ito K."/>
            <person name="Ito S."/>
            <person name="Ito T."/>
            <person name="Ito Y."/>
            <person name="Ito Y."/>
            <person name="Iwabuchi A."/>
            <person name="Kamiya K."/>
            <person name="Karasawa W."/>
            <person name="Kurita K."/>
            <person name="Katagiri S."/>
            <person name="Kikuta A."/>
            <person name="Kobayashi H."/>
            <person name="Kobayashi N."/>
            <person name="Machita K."/>
            <person name="Maehara T."/>
            <person name="Masukawa M."/>
            <person name="Mizubayashi T."/>
            <person name="Mukai Y."/>
            <person name="Nagasaki H."/>
            <person name="Nagata Y."/>
            <person name="Naito S."/>
            <person name="Nakashima M."/>
            <person name="Nakama Y."/>
            <person name="Nakamichi Y."/>
            <person name="Nakamura M."/>
            <person name="Meguro A."/>
            <person name="Negishi M."/>
            <person name="Ohta I."/>
            <person name="Ohta T."/>
            <person name="Okamoto M."/>
            <person name="Ono N."/>
            <person name="Saji S."/>
            <person name="Sakaguchi M."/>
            <person name="Sakai K."/>
            <person name="Shibata M."/>
            <person name="Shimokawa T."/>
            <person name="Song J."/>
            <person name="Takazaki Y."/>
            <person name="Terasawa K."/>
            <person name="Tsugane M."/>
            <person name="Tsuji K."/>
            <person name="Ueda S."/>
            <person name="Waki K."/>
            <person name="Yamagata H."/>
            <person name="Yamamoto M."/>
            <person name="Yamamoto S."/>
            <person name="Yamane H."/>
            <person name="Yoshiki S."/>
            <person name="Yoshihara R."/>
            <person name="Yukawa K."/>
            <person name="Zhong H."/>
            <person name="Yano M."/>
            <person name="Yuan Q."/>
            <person name="Ouyang S."/>
            <person name="Liu J."/>
            <person name="Jones K.M."/>
            <person name="Gansberger K."/>
            <person name="Moffat K."/>
            <person name="Hill J."/>
            <person name="Bera J."/>
            <person name="Fadrosh D."/>
            <person name="Jin S."/>
            <person name="Johri S."/>
            <person name="Kim M."/>
            <person name="Overton L."/>
            <person name="Reardon M."/>
            <person name="Tsitrin T."/>
            <person name="Vuong H."/>
            <person name="Weaver B."/>
            <person name="Ciecko A."/>
            <person name="Tallon L."/>
            <person name="Jackson J."/>
            <person name="Pai G."/>
            <person name="Aken S.V."/>
            <person name="Utterback T."/>
            <person name="Reidmuller S."/>
            <person name="Feldblyum T."/>
            <person name="Hsiao J."/>
            <person name="Zismann V."/>
            <person name="Iobst S."/>
            <person name="de Vazeille A.R."/>
            <person name="Buell C.R."/>
            <person name="Ying K."/>
            <person name="Li Y."/>
            <person name="Lu T."/>
            <person name="Huang Y."/>
            <person name="Zhao Q."/>
            <person name="Feng Q."/>
            <person name="Zhang L."/>
            <person name="Zhu J."/>
            <person name="Weng Q."/>
            <person name="Mu J."/>
            <person name="Lu Y."/>
            <person name="Fan D."/>
            <person name="Liu Y."/>
            <person name="Guan J."/>
            <person name="Zhang Y."/>
            <person name="Yu S."/>
            <person name="Liu X."/>
            <person name="Zhang Y."/>
            <person name="Hong G."/>
            <person name="Han B."/>
            <person name="Choisne N."/>
            <person name="Demange N."/>
            <person name="Orjeda G."/>
            <person name="Samain S."/>
            <person name="Cattolico L."/>
            <person name="Pelletier E."/>
            <person name="Couloux A."/>
            <person name="Segurens B."/>
            <person name="Wincker P."/>
            <person name="D'Hont A."/>
            <person name="Scarpelli C."/>
            <person name="Weissenbach J."/>
            <person name="Salanoubat M."/>
            <person name="Quetier F."/>
            <person name="Yu Y."/>
            <person name="Kim H.R."/>
            <person name="Rambo T."/>
            <person name="Currie J."/>
            <person name="Collura K."/>
            <person name="Luo M."/>
            <person name="Yang T."/>
            <person name="Ammiraju J.S.S."/>
            <person name="Engler F."/>
            <person name="Soderlund C."/>
            <person name="Wing R.A."/>
            <person name="Palmer L.E."/>
            <person name="de la Bastide M."/>
            <person name="Spiegel L."/>
            <person name="Nascimento L."/>
            <person name="Zutavern T."/>
            <person name="O'Shaughnessy A."/>
            <person name="Dike S."/>
            <person name="Dedhia N."/>
            <person name="Preston R."/>
            <person name="Balija V."/>
            <person name="McCombie W.R."/>
            <person name="Chow T."/>
            <person name="Chen H."/>
            <person name="Chung M."/>
            <person name="Chen C."/>
            <person name="Shaw J."/>
            <person name="Wu H."/>
            <person name="Hsiao K."/>
            <person name="Chao Y."/>
            <person name="Chu M."/>
            <person name="Cheng C."/>
            <person name="Hour A."/>
            <person name="Lee P."/>
            <person name="Lin S."/>
            <person name="Lin Y."/>
            <person name="Liou J."/>
            <person name="Liu S."/>
            <person name="Hsing Y."/>
            <person name="Raghuvanshi S."/>
            <person name="Mohanty A."/>
            <person name="Bharti A.K."/>
            <person name="Gaur A."/>
            <person name="Gupta V."/>
            <person name="Kumar D."/>
            <person name="Ravi V."/>
            <person name="Vij S."/>
            <person name="Kapur A."/>
            <person name="Khurana P."/>
            <person name="Khurana P."/>
            <person name="Khurana J.P."/>
            <person name="Tyagi A.K."/>
            <person name="Gaikwad K."/>
            <person name="Singh A."/>
            <person name="Dalal V."/>
            <person name="Srivastava S."/>
            <person name="Dixit A."/>
            <person name="Pal A.K."/>
            <person name="Ghazi I.A."/>
            <person name="Yadav M."/>
            <person name="Pandit A."/>
            <person name="Bhargava A."/>
            <person name="Sureshbabu K."/>
            <person name="Batra K."/>
            <person name="Sharma T.R."/>
            <person name="Mohapatra T."/>
            <person name="Singh N.K."/>
            <person name="Messing J."/>
            <person name="Nelson A.B."/>
            <person name="Fuks G."/>
            <person name="Kavchok S."/>
            <person name="Keizer G."/>
            <person name="Linton E."/>
            <person name="Llaca V."/>
            <person name="Song R."/>
            <person name="Tanyolac B."/>
            <person name="Young S."/>
            <person name="Ho-Il K."/>
            <person name="Hahn J.H."/>
            <person name="Sangsakoo G."/>
            <person name="Vanavichit A."/>
            <person name="de Mattos Luiz.A.T."/>
            <person name="Zimmer P.D."/>
            <person name="Malone G."/>
            <person name="Dellagostin O."/>
            <person name="de Oliveira A.C."/>
            <person name="Bevan M."/>
            <person name="Bancroft I."/>
            <person name="Minx P."/>
            <person name="Cordum H."/>
            <person name="Wilson R."/>
            <person name="Cheng Z."/>
            <person name="Jin W."/>
            <person name="Jiang J."/>
            <person name="Leong S.A."/>
            <person name="Iwama H."/>
            <person name="Gojobori T."/>
            <person name="Itoh T."/>
            <person name="Niimura Y."/>
            <person name="Fujii Y."/>
            <person name="Habara T."/>
            <person name="Sakai H."/>
            <person name="Sato Y."/>
            <person name="Wilson G."/>
            <person name="Kumar K."/>
            <person name="McCouch S."/>
            <person name="Juretic N."/>
            <person name="Hoen D."/>
            <person name="Wright S."/>
            <person name="Bruskiewich R."/>
            <person name="Bureau T."/>
            <person name="Miyao A."/>
            <person name="Hirochika H."/>
            <person name="Nishikawa T."/>
            <person name="Kadowaki K."/>
            <person name="Sugiura M."/>
            <person name="Burr B."/>
            <person name="Sasaki T."/>
        </authorList>
    </citation>
    <scope>NUCLEOTIDE SEQUENCE [LARGE SCALE GENOMIC DNA]</scope>
    <source>
        <strain evidence="5">cv. Nipponbare</strain>
    </source>
</reference>
<dbReference type="Pfam" id="PF00665">
    <property type="entry name" value="rve"/>
    <property type="match status" value="1"/>
</dbReference>
<dbReference type="Proteomes" id="UP000000763">
    <property type="component" value="Chromosome 4"/>
</dbReference>
<reference evidence="5" key="3">
    <citation type="journal article" date="2008" name="Nucleic Acids Res.">
        <title>The rice annotation project database (RAP-DB): 2008 update.</title>
        <authorList>
            <consortium name="The rice annotation project (RAP)"/>
        </authorList>
    </citation>
    <scope>GENOME REANNOTATION</scope>
    <source>
        <strain evidence="5">cv. Nipponbare</strain>
    </source>
</reference>
<dbReference type="AlphaFoldDB" id="Q7XX52"/>
<evidence type="ECO:0000259" key="2">
    <source>
        <dbReference type="PROSITE" id="PS50994"/>
    </source>
</evidence>
<evidence type="ECO:0000256" key="1">
    <source>
        <dbReference type="SAM" id="MobiDB-lite"/>
    </source>
</evidence>
<dbReference type="InterPro" id="IPR036397">
    <property type="entry name" value="RNaseH_sf"/>
</dbReference>
<dbReference type="GO" id="GO:0004523">
    <property type="term" value="F:RNA-DNA hybrid ribonuclease activity"/>
    <property type="evidence" value="ECO:0007669"/>
    <property type="project" value="InterPro"/>
</dbReference>
<name>Q7XX52_ORYSJ</name>
<dbReference type="Pfam" id="PF13456">
    <property type="entry name" value="RVT_3"/>
    <property type="match status" value="1"/>
</dbReference>
<evidence type="ECO:0000313" key="4">
    <source>
        <dbReference type="EMBL" id="CAE01986.1"/>
    </source>
</evidence>
<dbReference type="InterPro" id="IPR002156">
    <property type="entry name" value="RNaseH_domain"/>
</dbReference>
<feature type="domain" description="Integrase catalytic" evidence="2">
    <location>
        <begin position="317"/>
        <end position="433"/>
    </location>
</feature>
<feature type="region of interest" description="Disordered" evidence="1">
    <location>
        <begin position="1"/>
        <end position="33"/>
    </location>
</feature>
<proteinExistence type="predicted"/>
<dbReference type="EMBL" id="AL606997">
    <property type="protein sequence ID" value="CAD39751.2"/>
    <property type="molecule type" value="Genomic_DNA"/>
</dbReference>
<dbReference type="InterPro" id="IPR012337">
    <property type="entry name" value="RNaseH-like_sf"/>
</dbReference>
<reference evidence="3" key="1">
    <citation type="journal article" date="2002" name="Nature">
        <title>Sequence and analysis of rice chromosome 4.</title>
        <authorList>
            <person name="Feng Q."/>
            <person name="Zhang Y."/>
            <person name="Hao P."/>
            <person name="Wang S."/>
            <person name="Fu G."/>
            <person name="Huang Y."/>
            <person name="Li Y."/>
            <person name="Zhu J."/>
            <person name="Liu Y."/>
            <person name="Hu X."/>
            <person name="Jia P."/>
            <person name="Zhang Y."/>
            <person name="Zhao Q."/>
            <person name="Ying K."/>
            <person name="Yu S."/>
            <person name="Tang Y."/>
            <person name="Weng Q."/>
            <person name="Zhang L."/>
            <person name="Lu Y."/>
            <person name="Mu J."/>
            <person name="Lu Y."/>
            <person name="Zhang L.S."/>
            <person name="Yu Z."/>
            <person name="Fan D."/>
            <person name="Liu X."/>
            <person name="Lu T."/>
            <person name="Li C."/>
            <person name="Wu Y."/>
            <person name="Sun T."/>
            <person name="Lei H."/>
            <person name="Li T."/>
            <person name="Hu H."/>
            <person name="Guan J."/>
            <person name="Wu M."/>
            <person name="Zhang R."/>
            <person name="Zhou B."/>
            <person name="Chen Z."/>
            <person name="Chen L."/>
            <person name="Jin Z."/>
            <person name="Wang R."/>
            <person name="Yin H."/>
            <person name="Cai Z."/>
            <person name="Ren S."/>
            <person name="Lv G."/>
            <person name="Gu W."/>
            <person name="Zhu G."/>
            <person name="Tu Y."/>
            <person name="Jia J."/>
            <person name="Zhang Y."/>
            <person name="Chen J."/>
            <person name="Kang H."/>
            <person name="Chen X."/>
            <person name="Shao C."/>
            <person name="Sun Y."/>
            <person name="Hu Q."/>
            <person name="Zhang X."/>
            <person name="Zhang W."/>
            <person name="Wang L."/>
            <person name="Ding C."/>
            <person name="Sheng H."/>
            <person name="Gu J."/>
            <person name="Chen S."/>
            <person name="Ni L."/>
            <person name="Zhu F."/>
            <person name="Chen W."/>
            <person name="Lan L."/>
            <person name="Lai Y."/>
            <person name="Cheng Z."/>
            <person name="Gu M."/>
            <person name="Jiang J."/>
            <person name="Li J."/>
            <person name="Hong G."/>
            <person name="Xue Y."/>
            <person name="Han B."/>
        </authorList>
    </citation>
    <scope>NUCLEOTIDE SEQUENCE</scope>
</reference>
<accession>Q7XX52</accession>
<dbReference type="PROSITE" id="PS50994">
    <property type="entry name" value="INTEGRASE"/>
    <property type="match status" value="1"/>
</dbReference>
<dbReference type="Gene3D" id="3.30.420.10">
    <property type="entry name" value="Ribonuclease H-like superfamily/Ribonuclease H"/>
    <property type="match status" value="2"/>
</dbReference>
<organism evidence="3 5">
    <name type="scientific">Oryza sativa subsp. japonica</name>
    <name type="common">Rice</name>
    <dbReference type="NCBI Taxonomy" id="39947"/>
    <lineage>
        <taxon>Eukaryota</taxon>
        <taxon>Viridiplantae</taxon>
        <taxon>Streptophyta</taxon>
        <taxon>Embryophyta</taxon>
        <taxon>Tracheophyta</taxon>
        <taxon>Spermatophyta</taxon>
        <taxon>Magnoliopsida</taxon>
        <taxon>Liliopsida</taxon>
        <taxon>Poales</taxon>
        <taxon>Poaceae</taxon>
        <taxon>BOP clade</taxon>
        <taxon>Oryzoideae</taxon>
        <taxon>Oryzeae</taxon>
        <taxon>Oryzinae</taxon>
        <taxon>Oryza</taxon>
        <taxon>Oryza sativa</taxon>
    </lineage>
</organism>
<sequence length="581" mass="65650">MATALRRSSAAAKGRPGFPSSVRTQRRRRLATDTATAAARRGWKFKHAIHLNFRATNNTAEYEGLLAGIRAAAVLGVKRLIVKGDSELVANQVHKDYKCSSPELSKYLAEVRKLEKRFHGIKVRHVYRKDNIKPDDLARRASRREPLEPGTFLDVLTKPLVKVANDEDSMVVPDISSGATEAERAVANIETTDDWRIPLIKFLSSDELPEDDTEAEKLSRQVKIYCMIGNDLYKKAPNGVLLKCISSDDGKHLLLDIHEGICGSHTAGQTLVEKAFQQGFFWPTALKDSCDMVQRCEACQFHSKNTRLSAQALLTIPLTWPFSCWGLDILGPFPRGQGGYRFLFVAIDKFTKWIEATPTGEIKADNAIKFIKGIFCRYGLPHRIITDNISQFISADFQDYCIGLGVKICFASVSYPQSNGQVERANGIILQGIKTRVYDRLMSHDKKWVEELSSVLWAKPCSDIERTLVQKYSDEDQEEQQSDNVNLLEEHRERVAVRVASYQQALRQYHEKRIRAHTLSIGDYVLRRVQSQAGRNELSPKWEGPYTITQVLRPGAFKIADGDGCELANSWNIDQLRKFYV</sequence>
<dbReference type="GO" id="GO:0015074">
    <property type="term" value="P:DNA integration"/>
    <property type="evidence" value="ECO:0007669"/>
    <property type="project" value="InterPro"/>
</dbReference>
<evidence type="ECO:0000313" key="5">
    <source>
        <dbReference type="Proteomes" id="UP000000763"/>
    </source>
</evidence>